<evidence type="ECO:0000256" key="1">
    <source>
        <dbReference type="SAM" id="Coils"/>
    </source>
</evidence>
<protein>
    <recommendedName>
        <fullName evidence="4">Magnesium transporter MgtE intracellular domain-containing protein</fullName>
    </recommendedName>
</protein>
<dbReference type="Proteomes" id="UP001521209">
    <property type="component" value="Unassembled WGS sequence"/>
</dbReference>
<dbReference type="EMBL" id="JAKGBZ010000003">
    <property type="protein sequence ID" value="MCF3945688.1"/>
    <property type="molecule type" value="Genomic_DNA"/>
</dbReference>
<reference evidence="2 3" key="1">
    <citation type="submission" date="2022-01" db="EMBL/GenBank/DDBJ databases">
        <authorList>
            <person name="Won M."/>
            <person name="Kim S.-J."/>
            <person name="Kwon S.-W."/>
        </authorList>
    </citation>
    <scope>NUCLEOTIDE SEQUENCE [LARGE SCALE GENOMIC DNA]</scope>
    <source>
        <strain evidence="2 3">KCTC 23505</strain>
    </source>
</reference>
<feature type="coiled-coil region" evidence="1">
    <location>
        <begin position="70"/>
        <end position="104"/>
    </location>
</feature>
<sequence length="206" mass="21920">MKSAGLVRAAVAQNVPDKPAAMAALPSAPAQGVSPPSMRVTNWTDRPPPPPICKPNPLAETGERKILLDLKRREAALDAWAAALDRQEQELAATKAALRRQIASLKPLAAKLAATKAQHRSVDTARWNALVATYAAMEPRSAARIFDGLDPAVVLNVLRRMNSRKSASILAVMVPRKARVITEKMAGMSPATTTMKAAVLLPDGAP</sequence>
<comment type="caution">
    <text evidence="2">The sequence shown here is derived from an EMBL/GenBank/DDBJ whole genome shotgun (WGS) entry which is preliminary data.</text>
</comment>
<accession>A0ABS9DSH8</accession>
<proteinExistence type="predicted"/>
<evidence type="ECO:0008006" key="4">
    <source>
        <dbReference type="Google" id="ProtNLM"/>
    </source>
</evidence>
<keyword evidence="3" id="KW-1185">Reference proteome</keyword>
<keyword evidence="1" id="KW-0175">Coiled coil</keyword>
<evidence type="ECO:0000313" key="3">
    <source>
        <dbReference type="Proteomes" id="UP001521209"/>
    </source>
</evidence>
<evidence type="ECO:0000313" key="2">
    <source>
        <dbReference type="EMBL" id="MCF3945688.1"/>
    </source>
</evidence>
<organism evidence="2 3">
    <name type="scientific">Acidiphilium iwatense</name>
    <dbReference type="NCBI Taxonomy" id="768198"/>
    <lineage>
        <taxon>Bacteria</taxon>
        <taxon>Pseudomonadati</taxon>
        <taxon>Pseudomonadota</taxon>
        <taxon>Alphaproteobacteria</taxon>
        <taxon>Acetobacterales</taxon>
        <taxon>Acidocellaceae</taxon>
        <taxon>Acidiphilium</taxon>
    </lineage>
</organism>
<gene>
    <name evidence="2" type="ORF">L2A60_03180</name>
</gene>
<name>A0ABS9DSH8_9PROT</name>